<dbReference type="RefSeq" id="XP_002424954.1">
    <property type="nucleotide sequence ID" value="XM_002424909.1"/>
</dbReference>
<dbReference type="InterPro" id="IPR006553">
    <property type="entry name" value="Leu-rich_rpt_Cys-con_subtyp"/>
</dbReference>
<dbReference type="SMART" id="SM00367">
    <property type="entry name" value="LRR_CC"/>
    <property type="match status" value="4"/>
</dbReference>
<dbReference type="OMA" id="ANIAHRC"/>
<name>E0VFR0_PEDHC</name>
<dbReference type="HOGENOM" id="CLU_499971_0_0_1"/>
<dbReference type="GeneID" id="8236608"/>
<dbReference type="CTD" id="8236608"/>
<dbReference type="GO" id="GO:0019005">
    <property type="term" value="C:SCF ubiquitin ligase complex"/>
    <property type="evidence" value="ECO:0007669"/>
    <property type="project" value="TreeGrafter"/>
</dbReference>
<dbReference type="GO" id="GO:0031146">
    <property type="term" value="P:SCF-dependent proteasomal ubiquitin-dependent protein catabolic process"/>
    <property type="evidence" value="ECO:0007669"/>
    <property type="project" value="TreeGrafter"/>
</dbReference>
<dbReference type="InterPro" id="IPR032675">
    <property type="entry name" value="LRR_dom_sf"/>
</dbReference>
<keyword evidence="1" id="KW-0833">Ubl conjugation pathway</keyword>
<proteinExistence type="predicted"/>
<reference evidence="4" key="3">
    <citation type="submission" date="2021-02" db="UniProtKB">
        <authorList>
            <consortium name="EnsemblMetazoa"/>
        </authorList>
    </citation>
    <scope>IDENTIFICATION</scope>
    <source>
        <strain evidence="4">USDA</strain>
    </source>
</reference>
<dbReference type="PROSITE" id="PS50181">
    <property type="entry name" value="FBOX"/>
    <property type="match status" value="1"/>
</dbReference>
<dbReference type="InParanoid" id="E0VFR0"/>
<dbReference type="OrthoDB" id="10257471at2759"/>
<protein>
    <submittedName>
        <fullName evidence="3 4">F-box/LRR-repeat protein, putative</fullName>
    </submittedName>
</protein>
<evidence type="ECO:0000313" key="5">
    <source>
        <dbReference type="Proteomes" id="UP000009046"/>
    </source>
</evidence>
<dbReference type="PANTHER" id="PTHR13318">
    <property type="entry name" value="PARTNER OF PAIRED, ISOFORM B-RELATED"/>
    <property type="match status" value="1"/>
</dbReference>
<evidence type="ECO:0000256" key="1">
    <source>
        <dbReference type="ARBA" id="ARBA00022786"/>
    </source>
</evidence>
<dbReference type="EMBL" id="DS235123">
    <property type="protein sequence ID" value="EEB12216.1"/>
    <property type="molecule type" value="Genomic_DNA"/>
</dbReference>
<dbReference type="EMBL" id="AAZO01001922">
    <property type="status" value="NOT_ANNOTATED_CDS"/>
    <property type="molecule type" value="Genomic_DNA"/>
</dbReference>
<reference evidence="3" key="2">
    <citation type="submission" date="2007-04" db="EMBL/GenBank/DDBJ databases">
        <title>The genome of the human body louse.</title>
        <authorList>
            <consortium name="The Human Body Louse Genome Consortium"/>
            <person name="Kirkness E."/>
            <person name="Walenz B."/>
            <person name="Hass B."/>
            <person name="Bruggner R."/>
            <person name="Strausberg R."/>
        </authorList>
    </citation>
    <scope>NUCLEOTIDE SEQUENCE</scope>
    <source>
        <strain>USDA</strain>
    </source>
</reference>
<dbReference type="Proteomes" id="UP000009046">
    <property type="component" value="Unassembled WGS sequence"/>
</dbReference>
<dbReference type="VEuPathDB" id="VectorBase:PHUM164680"/>
<dbReference type="SUPFAM" id="SSF52047">
    <property type="entry name" value="RNI-like"/>
    <property type="match status" value="1"/>
</dbReference>
<gene>
    <name evidence="4" type="primary">8236608</name>
    <name evidence="3" type="ORF">Phum_PHUM164680</name>
</gene>
<dbReference type="AlphaFoldDB" id="E0VFR0"/>
<feature type="domain" description="F-box" evidence="2">
    <location>
        <begin position="146"/>
        <end position="193"/>
    </location>
</feature>
<dbReference type="eggNOG" id="KOG1947">
    <property type="taxonomic scope" value="Eukaryota"/>
</dbReference>
<organism>
    <name type="scientific">Pediculus humanus subsp. corporis</name>
    <name type="common">Body louse</name>
    <dbReference type="NCBI Taxonomy" id="121224"/>
    <lineage>
        <taxon>Eukaryota</taxon>
        <taxon>Metazoa</taxon>
        <taxon>Ecdysozoa</taxon>
        <taxon>Arthropoda</taxon>
        <taxon>Hexapoda</taxon>
        <taxon>Insecta</taxon>
        <taxon>Pterygota</taxon>
        <taxon>Neoptera</taxon>
        <taxon>Paraneoptera</taxon>
        <taxon>Psocodea</taxon>
        <taxon>Troctomorpha</taxon>
        <taxon>Phthiraptera</taxon>
        <taxon>Anoplura</taxon>
        <taxon>Pediculidae</taxon>
        <taxon>Pediculus</taxon>
    </lineage>
</organism>
<dbReference type="KEGG" id="phu:Phum_PHUM164680"/>
<dbReference type="InterPro" id="IPR036047">
    <property type="entry name" value="F-box-like_dom_sf"/>
</dbReference>
<sequence length="545" mass="63073">MKGVEISFKSHPSSYNKTHKIQYMDLKKESNQASTVSIMVPNLNFEQITYYQPEIINDDPTMEKEIFKIEKFNTKSSGPMELRRISDIEVKSYKPLKKMKFRRKKKYSSIVSKVEAILNRGKHSLSSRDPSEESVVVEYDKPTETIIGINDLPESILQKIFFWLTFKEQITLLPRVCKFWYYIIRDPIFWTSLEFSGDKVPSTVIIDLLKRYPSLERLHLISVPNVIDILQELSRCNHDIKELKVRNCNVGSFDFGRMILHIVSCCTKLEVLDIKNMPFQSERFYLELGRLTNLKCLNLSGNKFLRSQDVITLSINCRTLEDLRLLNTYTESSFGNSLKDNEMVFIASHLQPTLSTLKIDMHQLRNISYQCSLLQHLVLENCLLLSSDTFRLFPALTKLKKLKITRGINLKAEDFSFVFSSDSMQNIEHLDLNGCWNIGEVGLRAITYKLLNLKSLSLKNCKSIQKNDVSYLSKCSKLTFLNLAHTNVDSDNLELLPQYVKNLKEIVIGCDVPLKSILHLQKCLPDLIVVISYSEYHKNEKIFSD</sequence>
<dbReference type="SUPFAM" id="SSF81383">
    <property type="entry name" value="F-box domain"/>
    <property type="match status" value="1"/>
</dbReference>
<evidence type="ECO:0000313" key="3">
    <source>
        <dbReference type="EMBL" id="EEB12216.1"/>
    </source>
</evidence>
<keyword evidence="5" id="KW-1185">Reference proteome</keyword>
<dbReference type="STRING" id="121224.E0VFR0"/>
<dbReference type="Gene3D" id="3.80.10.10">
    <property type="entry name" value="Ribonuclease Inhibitor"/>
    <property type="match status" value="2"/>
</dbReference>
<accession>E0VFR0</accession>
<evidence type="ECO:0000313" key="4">
    <source>
        <dbReference type="EnsemblMetazoa" id="PHUM164680-PA"/>
    </source>
</evidence>
<dbReference type="EnsemblMetazoa" id="PHUM164680-RA">
    <property type="protein sequence ID" value="PHUM164680-PA"/>
    <property type="gene ID" value="PHUM164680"/>
</dbReference>
<evidence type="ECO:0000259" key="2">
    <source>
        <dbReference type="PROSITE" id="PS50181"/>
    </source>
</evidence>
<dbReference type="Pfam" id="PF12937">
    <property type="entry name" value="F-box-like"/>
    <property type="match status" value="1"/>
</dbReference>
<dbReference type="InterPro" id="IPR001810">
    <property type="entry name" value="F-box_dom"/>
</dbReference>
<reference evidence="3" key="1">
    <citation type="submission" date="2007-04" db="EMBL/GenBank/DDBJ databases">
        <title>Annotation of Pediculus humanus corporis strain USDA.</title>
        <authorList>
            <person name="Kirkness E."/>
            <person name="Hannick L."/>
            <person name="Hass B."/>
            <person name="Bruggner R."/>
            <person name="Lawson D."/>
            <person name="Bidwell S."/>
            <person name="Joardar V."/>
            <person name="Caler E."/>
            <person name="Walenz B."/>
            <person name="Inman J."/>
            <person name="Schobel S."/>
            <person name="Galinsky K."/>
            <person name="Amedeo P."/>
            <person name="Strausberg R."/>
        </authorList>
    </citation>
    <scope>NUCLEOTIDE SEQUENCE</scope>
    <source>
        <strain>USDA</strain>
    </source>
</reference>